<dbReference type="Gene3D" id="1.10.3140.10">
    <property type="entry name" value="4-hydroxybutyryl-coa dehydratase, domain 1"/>
    <property type="match status" value="1"/>
</dbReference>
<dbReference type="SUPFAM" id="SSF56645">
    <property type="entry name" value="Acyl-CoA dehydrogenase NM domain-like"/>
    <property type="match status" value="1"/>
</dbReference>
<dbReference type="InterPro" id="IPR024674">
    <property type="entry name" value="HpaB/PvcC/4-BUDH_N"/>
</dbReference>
<dbReference type="InterPro" id="IPR004925">
    <property type="entry name" value="HpaB/PvcC/4-BUDH"/>
</dbReference>
<dbReference type="Proteomes" id="UP000192790">
    <property type="component" value="Unassembled WGS sequence"/>
</dbReference>
<dbReference type="InterPro" id="IPR036250">
    <property type="entry name" value="AcylCo_DH-like_C"/>
</dbReference>
<evidence type="ECO:0000259" key="4">
    <source>
        <dbReference type="Pfam" id="PF03241"/>
    </source>
</evidence>
<gene>
    <name evidence="6" type="ORF">SAMN02745168_2432</name>
</gene>
<evidence type="ECO:0000313" key="6">
    <source>
        <dbReference type="EMBL" id="SMC77067.1"/>
    </source>
</evidence>
<dbReference type="SUPFAM" id="SSF47203">
    <property type="entry name" value="Acyl-CoA dehydrogenase C-terminal domain-like"/>
    <property type="match status" value="1"/>
</dbReference>
<dbReference type="InterPro" id="IPR009100">
    <property type="entry name" value="AcylCoA_DH/oxidase_NM_dom_sf"/>
</dbReference>
<dbReference type="AlphaFoldDB" id="A0A1W2BVS1"/>
<dbReference type="InterPro" id="IPR046373">
    <property type="entry name" value="Acyl-CoA_Oxase/DH_mid-dom_sf"/>
</dbReference>
<dbReference type="Gene3D" id="2.40.110.10">
    <property type="entry name" value="Butyryl-CoA Dehydrogenase, subunit A, domain 2"/>
    <property type="match status" value="1"/>
</dbReference>
<evidence type="ECO:0000256" key="1">
    <source>
        <dbReference type="ARBA" id="ARBA00022630"/>
    </source>
</evidence>
<protein>
    <submittedName>
        <fullName evidence="6">4-hydroxyphenylacetate 3-monooxygenase</fullName>
    </submittedName>
</protein>
<dbReference type="GO" id="GO:0004497">
    <property type="term" value="F:monooxygenase activity"/>
    <property type="evidence" value="ECO:0007669"/>
    <property type="project" value="UniProtKB-KW"/>
</dbReference>
<keyword evidence="6" id="KW-0503">Monooxygenase</keyword>
<keyword evidence="7" id="KW-1185">Reference proteome</keyword>
<dbReference type="InterPro" id="IPR024719">
    <property type="entry name" value="HpaB/PvcC/4-BUDH_C"/>
</dbReference>
<proteinExistence type="predicted"/>
<dbReference type="OrthoDB" id="9785230at2"/>
<feature type="domain" description="HpaB/PvcC/4-BUDH N-terminal" evidence="5">
    <location>
        <begin position="5"/>
        <end position="268"/>
    </location>
</feature>
<dbReference type="STRING" id="1122930.SAMN02745168_2432"/>
<evidence type="ECO:0000256" key="3">
    <source>
        <dbReference type="ARBA" id="ARBA00023002"/>
    </source>
</evidence>
<organism evidence="6 7">
    <name type="scientific">Papillibacter cinnamivorans DSM 12816</name>
    <dbReference type="NCBI Taxonomy" id="1122930"/>
    <lineage>
        <taxon>Bacteria</taxon>
        <taxon>Bacillati</taxon>
        <taxon>Bacillota</taxon>
        <taxon>Clostridia</taxon>
        <taxon>Eubacteriales</taxon>
        <taxon>Oscillospiraceae</taxon>
        <taxon>Papillibacter</taxon>
    </lineage>
</organism>
<evidence type="ECO:0000259" key="5">
    <source>
        <dbReference type="Pfam" id="PF11794"/>
    </source>
</evidence>
<feature type="domain" description="HpaB/PvcC/4-BUDH C-terminal" evidence="4">
    <location>
        <begin position="282"/>
        <end position="479"/>
    </location>
</feature>
<dbReference type="PIRSF" id="PIRSF000331">
    <property type="entry name" value="HpaA_HpaB"/>
    <property type="match status" value="1"/>
</dbReference>
<keyword evidence="2" id="KW-0274">FAD</keyword>
<reference evidence="6 7" key="1">
    <citation type="submission" date="2017-04" db="EMBL/GenBank/DDBJ databases">
        <authorList>
            <person name="Afonso C.L."/>
            <person name="Miller P.J."/>
            <person name="Scott M.A."/>
            <person name="Spackman E."/>
            <person name="Goraichik I."/>
            <person name="Dimitrov K.M."/>
            <person name="Suarez D.L."/>
            <person name="Swayne D.E."/>
        </authorList>
    </citation>
    <scope>NUCLEOTIDE SEQUENCE [LARGE SCALE GENOMIC DNA]</scope>
    <source>
        <strain evidence="6 7">DSM 12816</strain>
    </source>
</reference>
<dbReference type="Gene3D" id="1.20.140.10">
    <property type="entry name" value="Butyryl-CoA Dehydrogenase, subunit A, domain 3"/>
    <property type="match status" value="1"/>
</dbReference>
<dbReference type="GO" id="GO:0016627">
    <property type="term" value="F:oxidoreductase activity, acting on the CH-CH group of donors"/>
    <property type="evidence" value="ECO:0007669"/>
    <property type="project" value="InterPro"/>
</dbReference>
<keyword evidence="3" id="KW-0560">Oxidoreductase</keyword>
<dbReference type="Pfam" id="PF11794">
    <property type="entry name" value="HpaB_N"/>
    <property type="match status" value="1"/>
</dbReference>
<dbReference type="PANTHER" id="PTHR36117:SF3">
    <property type="entry name" value="4-HYDROXYPHENYLACETATE 3-MONOOXYGENASE-RELATED"/>
    <property type="match status" value="1"/>
</dbReference>
<dbReference type="Pfam" id="PF03241">
    <property type="entry name" value="HpaB"/>
    <property type="match status" value="1"/>
</dbReference>
<keyword evidence="1" id="KW-0285">Flavoprotein</keyword>
<name>A0A1W2BVS1_9FIRM</name>
<dbReference type="EMBL" id="FWXW01000006">
    <property type="protein sequence ID" value="SMC77067.1"/>
    <property type="molecule type" value="Genomic_DNA"/>
</dbReference>
<sequence length="506" mass="56690">MGIGTYEEYAERLRKMKHNVYFNGKKWGREGDYISGGMYAIRQTFDCAHDPKYEDVCTATSHLTGEKINRFTHIHRSKDDLLKKQLMTRLLCHRVGGCIQRCMGVDALNALAIVTYDCDQANGTHYHERFNKYLEYSQKYDLVANCAQTDVKGVRGVRPSDQPDPDQYVRIVKVLEDGIVVRGAKICNSIAPYADEIIVTPTRFMGAKDAAYAVAFALPGDWEGVKLMALPGKHPKRHHLDSPMSTVGDVESMTIFDDVFVPNERVFMNGLENPDVVQYAGYLALMFAHFHRHSYTGCKTAVSEVIAAQAALVADVNGIAKEDHVREKISHIIGTAELVFAAGQASAYRAVEFPNGSWVPDEILTNAGRRIAGQEIYHEYSILADLTGGICASLPTELSYYDPETAELCNKYIVRNPKYTAEETHRVMRMMENKLCDPFEGAQMVAGVHGGGSPLMETITMMSRYDLEPLKDIAKYLAGINKDLPRYERPTATPRAMLDKFKKTQK</sequence>
<dbReference type="RefSeq" id="WP_084235104.1">
    <property type="nucleotide sequence ID" value="NZ_FWXW01000006.1"/>
</dbReference>
<evidence type="ECO:0000256" key="2">
    <source>
        <dbReference type="ARBA" id="ARBA00022827"/>
    </source>
</evidence>
<accession>A0A1W2BVS1</accession>
<dbReference type="PANTHER" id="PTHR36117">
    <property type="entry name" value="4-HYDROXYPHENYLACETATE 3-MONOOXYGENASE-RELATED"/>
    <property type="match status" value="1"/>
</dbReference>
<evidence type="ECO:0000313" key="7">
    <source>
        <dbReference type="Proteomes" id="UP000192790"/>
    </source>
</evidence>